<reference evidence="4 5" key="2">
    <citation type="submission" date="2017-06" db="EMBL/GenBank/DDBJ databases">
        <authorList>
            <person name="Kim H.J."/>
            <person name="Triplett B.A."/>
        </authorList>
    </citation>
    <scope>NUCLEOTIDE SEQUENCE [LARGE SCALE GENOMIC DNA]</scope>
    <source>
        <strain evidence="4 5">BZC3</strain>
    </source>
</reference>
<dbReference type="AlphaFoldDB" id="A0A1Z3M0S4"/>
<evidence type="ECO:0000313" key="4">
    <source>
        <dbReference type="EMBL" id="ASD28012.1"/>
    </source>
</evidence>
<sequence length="246" mass="26594">MRQFCSVTGTVILIITVCNHSAIAEDCSATSSQLVASAASVSQFSLALGSGAFGSEPCSTHAPREAQAAQQLLIYDNQSPTEVIGSSETAVFYTRRSPALSAGAHRSRTPHGDLIVAAAREHDIDPALLQAIISIESADNPNARSPVGARGLMQVMPATGRRFGVADEMRLHEPETNIRAASRYLKTLQGLFGNDLRLVLAAYNAGEGAVQRYGRNIPPYRETQDYVRKVMARYDQLLTARRSSFR</sequence>
<dbReference type="GO" id="GO:0008933">
    <property type="term" value="F:peptidoglycan lytic transglycosylase activity"/>
    <property type="evidence" value="ECO:0007669"/>
    <property type="project" value="InterPro"/>
</dbReference>
<dbReference type="GO" id="GO:0016020">
    <property type="term" value="C:membrane"/>
    <property type="evidence" value="ECO:0007669"/>
    <property type="project" value="InterPro"/>
</dbReference>
<dbReference type="EMBL" id="CP021995">
    <property type="protein sequence ID" value="ASD28012.1"/>
    <property type="molecule type" value="Genomic_DNA"/>
</dbReference>
<dbReference type="PANTHER" id="PTHR37423:SF2">
    <property type="entry name" value="MEMBRANE-BOUND LYTIC MUREIN TRANSGLYCOSYLASE C"/>
    <property type="match status" value="1"/>
</dbReference>
<gene>
    <name evidence="4" type="ORF">CD943_14605</name>
</gene>
<comment type="similarity">
    <text evidence="2">Belongs to the virb1 family.</text>
</comment>
<dbReference type="InterPro" id="IPR023346">
    <property type="entry name" value="Lysozyme-like_dom_sf"/>
</dbReference>
<evidence type="ECO:0000259" key="3">
    <source>
        <dbReference type="Pfam" id="PF01464"/>
    </source>
</evidence>
<dbReference type="CDD" id="cd00254">
    <property type="entry name" value="LT-like"/>
    <property type="match status" value="1"/>
</dbReference>
<accession>A0A1Z3M0S4</accession>
<dbReference type="PROSITE" id="PS00922">
    <property type="entry name" value="TRANSGLYCOSYLASE"/>
    <property type="match status" value="1"/>
</dbReference>
<evidence type="ECO:0000313" key="5">
    <source>
        <dbReference type="Proteomes" id="UP000197024"/>
    </source>
</evidence>
<proteinExistence type="inferred from homology"/>
<dbReference type="STRING" id="293.GCA_000988015_00822"/>
<dbReference type="Pfam" id="PF01464">
    <property type="entry name" value="SLT"/>
    <property type="match status" value="1"/>
</dbReference>
<dbReference type="GO" id="GO:0000270">
    <property type="term" value="P:peptidoglycan metabolic process"/>
    <property type="evidence" value="ECO:0007669"/>
    <property type="project" value="InterPro"/>
</dbReference>
<feature type="domain" description="Transglycosylase SLT" evidence="3">
    <location>
        <begin position="114"/>
        <end position="216"/>
    </location>
</feature>
<reference evidence="4 5" key="1">
    <citation type="submission" date="2017-06" db="EMBL/GenBank/DDBJ databases">
        <title>Biodegradation of gentamicin by bacterial consortia AMQD4 in synthetic medium and raw gentamicin sewage.</title>
        <authorList>
            <person name="Chang H."/>
            <person name="Feng Y."/>
            <person name="Li Z."/>
            <person name="Xue J."/>
            <person name="Cheng D."/>
        </authorList>
    </citation>
    <scope>NUCLEOTIDE SEQUENCE [LARGE SCALE GENOMIC DNA]</scope>
    <source>
        <strain evidence="4 5">BZC3</strain>
    </source>
</reference>
<comment type="similarity">
    <text evidence="1">Belongs to the transglycosylase Slt family.</text>
</comment>
<name>A0A1Z3M0S4_BREDI</name>
<dbReference type="SUPFAM" id="SSF53955">
    <property type="entry name" value="Lysozyme-like"/>
    <property type="match status" value="1"/>
</dbReference>
<dbReference type="Proteomes" id="UP000197024">
    <property type="component" value="Chromosome"/>
</dbReference>
<dbReference type="InterPro" id="IPR000189">
    <property type="entry name" value="Transglyc_AS"/>
</dbReference>
<dbReference type="PANTHER" id="PTHR37423">
    <property type="entry name" value="SOLUBLE LYTIC MUREIN TRANSGLYCOSYLASE-RELATED"/>
    <property type="match status" value="1"/>
</dbReference>
<dbReference type="Gene3D" id="1.10.530.10">
    <property type="match status" value="1"/>
</dbReference>
<evidence type="ECO:0000256" key="2">
    <source>
        <dbReference type="ARBA" id="ARBA00009387"/>
    </source>
</evidence>
<evidence type="ECO:0000256" key="1">
    <source>
        <dbReference type="ARBA" id="ARBA00007734"/>
    </source>
</evidence>
<organism evidence="4 5">
    <name type="scientific">Brevundimonas diminuta</name>
    <name type="common">Pseudomonas diminuta</name>
    <dbReference type="NCBI Taxonomy" id="293"/>
    <lineage>
        <taxon>Bacteria</taxon>
        <taxon>Pseudomonadati</taxon>
        <taxon>Pseudomonadota</taxon>
        <taxon>Alphaproteobacteria</taxon>
        <taxon>Caulobacterales</taxon>
        <taxon>Caulobacteraceae</taxon>
        <taxon>Brevundimonas</taxon>
    </lineage>
</organism>
<dbReference type="InterPro" id="IPR008258">
    <property type="entry name" value="Transglycosylase_SLT_dom_1"/>
</dbReference>
<protein>
    <submittedName>
        <fullName evidence="4">Lytic transglycosylase</fullName>
    </submittedName>
</protein>